<evidence type="ECO:0000313" key="2">
    <source>
        <dbReference type="Proteomes" id="UP000266723"/>
    </source>
</evidence>
<comment type="caution">
    <text evidence="1">The sequence shown here is derived from an EMBL/GenBank/DDBJ whole genome shotgun (WGS) entry which is preliminary data.</text>
</comment>
<accession>A0ABQ7BXS5</accession>
<dbReference type="Proteomes" id="UP000266723">
    <property type="component" value="Unassembled WGS sequence"/>
</dbReference>
<keyword evidence="2" id="KW-1185">Reference proteome</keyword>
<evidence type="ECO:0008006" key="3">
    <source>
        <dbReference type="Google" id="ProtNLM"/>
    </source>
</evidence>
<dbReference type="EMBL" id="QGKV02000832">
    <property type="protein sequence ID" value="KAF3544147.1"/>
    <property type="molecule type" value="Genomic_DNA"/>
</dbReference>
<gene>
    <name evidence="1" type="ORF">DY000_02005811</name>
</gene>
<evidence type="ECO:0000313" key="1">
    <source>
        <dbReference type="EMBL" id="KAF3544147.1"/>
    </source>
</evidence>
<name>A0ABQ7BXS5_BRACR</name>
<protein>
    <recommendedName>
        <fullName evidence="3">Reverse transcriptase</fullName>
    </recommendedName>
</protein>
<organism evidence="1 2">
    <name type="scientific">Brassica cretica</name>
    <name type="common">Mustard</name>
    <dbReference type="NCBI Taxonomy" id="69181"/>
    <lineage>
        <taxon>Eukaryota</taxon>
        <taxon>Viridiplantae</taxon>
        <taxon>Streptophyta</taxon>
        <taxon>Embryophyta</taxon>
        <taxon>Tracheophyta</taxon>
        <taxon>Spermatophyta</taxon>
        <taxon>Magnoliopsida</taxon>
        <taxon>eudicotyledons</taxon>
        <taxon>Gunneridae</taxon>
        <taxon>Pentapetalae</taxon>
        <taxon>rosids</taxon>
        <taxon>malvids</taxon>
        <taxon>Brassicales</taxon>
        <taxon>Brassicaceae</taxon>
        <taxon>Brassiceae</taxon>
        <taxon>Brassica</taxon>
    </lineage>
</organism>
<proteinExistence type="predicted"/>
<reference evidence="1 2" key="1">
    <citation type="journal article" date="2020" name="BMC Genomics">
        <title>Intraspecific diversification of the crop wild relative Brassica cretica Lam. using demographic model selection.</title>
        <authorList>
            <person name="Kioukis A."/>
            <person name="Michalopoulou V.A."/>
            <person name="Briers L."/>
            <person name="Pirintsos S."/>
            <person name="Studholme D.J."/>
            <person name="Pavlidis P."/>
            <person name="Sarris P.F."/>
        </authorList>
    </citation>
    <scope>NUCLEOTIDE SEQUENCE [LARGE SCALE GENOMIC DNA]</scope>
    <source>
        <strain evidence="2">cv. PFS-1207/04</strain>
    </source>
</reference>
<sequence>MRSLKLLKPVLRKLNKTHYSWISQRVKDQTSKLTLLQRQLLTNLDPVTARLEHEERSKWQMLIAAEEKFYRQRSRVLWHHLGDRDTKFYHKTVIQRAHCNHIHFLKTENDVVIGAFEDIKAHSVDFFASTLGSTSLPESLCSVGQIQDLLPFRCSDLQCCYLKRKVAEVEIKNTLFAMPLDKSPRPDGYSIEFFRSSWSIIGKDVICHILLDAGVGRRLSLMFQKRRRTHTKDSSDRKKEQHLFKWVDEALLDEIQRMHEQQLRMPEEIEDLRSSFKRQWRKQLSSTRSREMYD</sequence>